<dbReference type="Pfam" id="PF01432">
    <property type="entry name" value="Peptidase_M3"/>
    <property type="match status" value="1"/>
</dbReference>
<evidence type="ECO:0000256" key="6">
    <source>
        <dbReference type="RuleBase" id="RU003435"/>
    </source>
</evidence>
<dbReference type="InterPro" id="IPR045090">
    <property type="entry name" value="Pept_M3A_M3B"/>
</dbReference>
<dbReference type="PANTHER" id="PTHR11804:SF28">
    <property type="entry name" value="OLIGOENDOPEPTIDASE F"/>
    <property type="match status" value="1"/>
</dbReference>
<dbReference type="RefSeq" id="WP_154537402.1">
    <property type="nucleotide sequence ID" value="NZ_VUNE01000001.1"/>
</dbReference>
<keyword evidence="4 6" id="KW-0862">Zinc</keyword>
<name>A0A6N7XEN1_9FIRM</name>
<dbReference type="GO" id="GO:0006518">
    <property type="term" value="P:peptide metabolic process"/>
    <property type="evidence" value="ECO:0007669"/>
    <property type="project" value="TreeGrafter"/>
</dbReference>
<dbReference type="SUPFAM" id="SSF55486">
    <property type="entry name" value="Metalloproteases ('zincins'), catalytic domain"/>
    <property type="match status" value="1"/>
</dbReference>
<proteinExistence type="inferred from homology"/>
<dbReference type="GO" id="GO:0004222">
    <property type="term" value="F:metalloendopeptidase activity"/>
    <property type="evidence" value="ECO:0007669"/>
    <property type="project" value="InterPro"/>
</dbReference>
<dbReference type="GO" id="GO:0046872">
    <property type="term" value="F:metal ion binding"/>
    <property type="evidence" value="ECO:0007669"/>
    <property type="project" value="UniProtKB-UniRule"/>
</dbReference>
<gene>
    <name evidence="8" type="ORF">FYJ71_03515</name>
</gene>
<evidence type="ECO:0000256" key="5">
    <source>
        <dbReference type="ARBA" id="ARBA00023049"/>
    </source>
</evidence>
<evidence type="ECO:0000256" key="3">
    <source>
        <dbReference type="ARBA" id="ARBA00022801"/>
    </source>
</evidence>
<dbReference type="CDD" id="cd09606">
    <property type="entry name" value="M3B_PepF"/>
    <property type="match status" value="1"/>
</dbReference>
<comment type="cofactor">
    <cofactor evidence="6">
        <name>Zn(2+)</name>
        <dbReference type="ChEBI" id="CHEBI:29105"/>
    </cofactor>
    <text evidence="6">Binds 1 zinc ion.</text>
</comment>
<dbReference type="PANTHER" id="PTHR11804">
    <property type="entry name" value="PROTEASE M3 THIMET OLIGOPEPTIDASE-RELATED"/>
    <property type="match status" value="1"/>
</dbReference>
<keyword evidence="1 6" id="KW-0645">Protease</keyword>
<comment type="caution">
    <text evidence="8">The sequence shown here is derived from an EMBL/GenBank/DDBJ whole genome shotgun (WGS) entry which is preliminary data.</text>
</comment>
<dbReference type="Proteomes" id="UP000440713">
    <property type="component" value="Unassembled WGS sequence"/>
</dbReference>
<accession>A0A6N7XEN1</accession>
<protein>
    <submittedName>
        <fullName evidence="8">M3 family oligoendopeptidase</fullName>
    </submittedName>
</protein>
<reference evidence="8 9" key="1">
    <citation type="submission" date="2019-08" db="EMBL/GenBank/DDBJ databases">
        <title>In-depth cultivation of the pig gut microbiome towards novel bacterial diversity and tailored functional studies.</title>
        <authorList>
            <person name="Wylensek D."/>
            <person name="Hitch T.C.A."/>
            <person name="Clavel T."/>
        </authorList>
    </citation>
    <scope>NUCLEOTIDE SEQUENCE [LARGE SCALE GENOMIC DNA]</scope>
    <source>
        <strain evidence="8 9">WCA-SAB-591-4A-A</strain>
    </source>
</reference>
<keyword evidence="2 6" id="KW-0479">Metal-binding</keyword>
<dbReference type="AlphaFoldDB" id="A0A6N7XEN1"/>
<keyword evidence="3 6" id="KW-0378">Hydrolase</keyword>
<dbReference type="InterPro" id="IPR011976">
    <property type="entry name" value="Pept_M3B_oligopep-rel"/>
</dbReference>
<organism evidence="8 9">
    <name type="scientific">Peptostreptococcus porci</name>
    <dbReference type="NCBI Taxonomy" id="2652282"/>
    <lineage>
        <taxon>Bacteria</taxon>
        <taxon>Bacillati</taxon>
        <taxon>Bacillota</taxon>
        <taxon>Clostridia</taxon>
        <taxon>Peptostreptococcales</taxon>
        <taxon>Peptostreptococcaceae</taxon>
        <taxon>Peptostreptococcus</taxon>
    </lineage>
</organism>
<evidence type="ECO:0000256" key="2">
    <source>
        <dbReference type="ARBA" id="ARBA00022723"/>
    </source>
</evidence>
<keyword evidence="5 6" id="KW-0482">Metalloprotease</keyword>
<keyword evidence="9" id="KW-1185">Reference proteome</keyword>
<dbReference type="Gene3D" id="1.10.1370.30">
    <property type="match status" value="1"/>
</dbReference>
<feature type="domain" description="Peptidase M3A/M3B catalytic" evidence="7">
    <location>
        <begin position="309"/>
        <end position="540"/>
    </location>
</feature>
<evidence type="ECO:0000259" key="7">
    <source>
        <dbReference type="Pfam" id="PF01432"/>
    </source>
</evidence>
<evidence type="ECO:0000313" key="9">
    <source>
        <dbReference type="Proteomes" id="UP000440713"/>
    </source>
</evidence>
<dbReference type="InterPro" id="IPR001567">
    <property type="entry name" value="Pept_M3A_M3B_dom"/>
</dbReference>
<sequence length="547" mass="64938">MKFSDIKYERVSYEDVELKFLGLIEKIRHCNDFEEILIFINEINRIRNHADTMKEYASIRYSIDTTDELFCEENNYWDEYDPYFKKLDNVFYKTLLEKNIKKELVAEFGKQFYSIVELKAKAFSESIVELLQIENSLMSEYTKLLSSAKIEFDGRVCNLSDMAPYMGSSDRELRMRAIKLHTDFFEKNEERFDVIFDKLVEIRHEMANKLGYDNFIELGYMRMLRTDYSMKDIENLRKLVIEKYVPLANSIYLEQANRLNSEKFDYYDEGVHFSDGNARLIGNGKYIISNGAKMYNELSPETSEFYTYLVNNELFDVKPRPNKAMGGYCTLLSEFKDPFIFGNFNGTVDDIDVLTHEIGHALQMYLSRDIDMPEIAFPTLDSCEIHSMSMEFFTYPWMNLFFGDDEEKYKKYHHDSALKFIPYGTLVDHFQHIIYENPTLSPSERKSIWRELEKKYLPHRDYSDLAFLENGGYWFRQGHIFKDPFYYIDYVLAQLCALQFYELSKLDYEKAWKKYIDICRVGGKYSFLDIVEIAGLKNPLNYKTTCE</sequence>
<dbReference type="NCBIfam" id="TIGR02289">
    <property type="entry name" value="M3_not_pepF"/>
    <property type="match status" value="1"/>
</dbReference>
<dbReference type="EMBL" id="VUNE01000001">
    <property type="protein sequence ID" value="MST62043.1"/>
    <property type="molecule type" value="Genomic_DNA"/>
</dbReference>
<dbReference type="GO" id="GO:0006508">
    <property type="term" value="P:proteolysis"/>
    <property type="evidence" value="ECO:0007669"/>
    <property type="project" value="UniProtKB-KW"/>
</dbReference>
<evidence type="ECO:0000256" key="4">
    <source>
        <dbReference type="ARBA" id="ARBA00022833"/>
    </source>
</evidence>
<evidence type="ECO:0000256" key="1">
    <source>
        <dbReference type="ARBA" id="ARBA00022670"/>
    </source>
</evidence>
<evidence type="ECO:0000313" key="8">
    <source>
        <dbReference type="EMBL" id="MST62043.1"/>
    </source>
</evidence>
<comment type="similarity">
    <text evidence="6">Belongs to the peptidase M3 family.</text>
</comment>